<dbReference type="AlphaFoldDB" id="A0A076N1A6"/>
<accession>A0A076N1A6</accession>
<dbReference type="STRING" id="1068978.AMETH_3580"/>
<proteinExistence type="predicted"/>
<gene>
    <name evidence="1" type="ORF">AMETH_3580</name>
</gene>
<dbReference type="Proteomes" id="UP000062973">
    <property type="component" value="Chromosome"/>
</dbReference>
<organism evidence="1 2">
    <name type="scientific">Amycolatopsis methanolica 239</name>
    <dbReference type="NCBI Taxonomy" id="1068978"/>
    <lineage>
        <taxon>Bacteria</taxon>
        <taxon>Bacillati</taxon>
        <taxon>Actinomycetota</taxon>
        <taxon>Actinomycetes</taxon>
        <taxon>Pseudonocardiales</taxon>
        <taxon>Pseudonocardiaceae</taxon>
        <taxon>Amycolatopsis</taxon>
        <taxon>Amycolatopsis methanolica group</taxon>
    </lineage>
</organism>
<dbReference type="KEGG" id="amq:AMETH_3580"/>
<keyword evidence="2" id="KW-1185">Reference proteome</keyword>
<name>A0A076N1A6_AMYME</name>
<reference evidence="1 2" key="1">
    <citation type="submission" date="2014-07" db="EMBL/GenBank/DDBJ databases">
        <title>Whole Genome Sequence of the Amycolatopsis methanolica 239.</title>
        <authorList>
            <person name="Tang B."/>
        </authorList>
    </citation>
    <scope>NUCLEOTIDE SEQUENCE [LARGE SCALE GENOMIC DNA]</scope>
    <source>
        <strain evidence="1 2">239</strain>
    </source>
</reference>
<dbReference type="eggNOG" id="COG4638">
    <property type="taxonomic scope" value="Bacteria"/>
</dbReference>
<evidence type="ECO:0000313" key="1">
    <source>
        <dbReference type="EMBL" id="AIJ23672.1"/>
    </source>
</evidence>
<evidence type="ECO:0000313" key="2">
    <source>
        <dbReference type="Proteomes" id="UP000062973"/>
    </source>
</evidence>
<dbReference type="GO" id="GO:0051213">
    <property type="term" value="F:dioxygenase activity"/>
    <property type="evidence" value="ECO:0007669"/>
    <property type="project" value="UniProtKB-KW"/>
</dbReference>
<dbReference type="SUPFAM" id="SSF55961">
    <property type="entry name" value="Bet v1-like"/>
    <property type="match status" value="1"/>
</dbReference>
<dbReference type="EMBL" id="CP009110">
    <property type="protein sequence ID" value="AIJ23672.1"/>
    <property type="molecule type" value="Genomic_DNA"/>
</dbReference>
<dbReference type="HOGENOM" id="CLU_1840933_0_0_11"/>
<dbReference type="Gene3D" id="3.90.380.10">
    <property type="entry name" value="Naphthalene 1,2-dioxygenase Alpha Subunit, Chain A, domain 1"/>
    <property type="match status" value="1"/>
</dbReference>
<dbReference type="PATRIC" id="fig|1068978.7.peg.3824"/>
<protein>
    <submittedName>
        <fullName evidence="1">Anthranilate 1,2-dioxygenase, large subunit</fullName>
    </submittedName>
</protein>
<keyword evidence="1" id="KW-0223">Dioxygenase</keyword>
<keyword evidence="1" id="KW-0560">Oxidoreductase</keyword>
<sequence length="139" mass="15635">MRKLVRAMHGTGFNLNLFPNVSMSAAFFRVLRPISVDEALIEHIAIGPDGPPELDVVNRERLRIHEHFQGPFGFGTPDDAEGWGRVQRGAQAAPDMPILVNRGLGREKDDEHGWPTAHVTDETGMRAAYRMWKQMMSDD</sequence>